<comment type="caution">
    <text evidence="3">The sequence shown here is derived from an EMBL/GenBank/DDBJ whole genome shotgun (WGS) entry which is preliminary data.</text>
</comment>
<keyword evidence="2" id="KW-1133">Transmembrane helix</keyword>
<reference evidence="3 4" key="1">
    <citation type="submission" date="2020-07" db="EMBL/GenBank/DDBJ databases">
        <title>Thermogemmata thermophila gen. nov., sp. nov., a novel moderate thermophilic planctomycete from a Kamchatka hot spring.</title>
        <authorList>
            <person name="Elcheninov A.G."/>
            <person name="Podosokorskaya O.A."/>
            <person name="Kovaleva O.L."/>
            <person name="Novikov A."/>
            <person name="Bonch-Osmolovskaya E.A."/>
            <person name="Toshchakov S.V."/>
            <person name="Kublanov I.V."/>
        </authorList>
    </citation>
    <scope>NUCLEOTIDE SEQUENCE [LARGE SCALE GENOMIC DNA]</scope>
    <source>
        <strain evidence="3 4">2918</strain>
    </source>
</reference>
<evidence type="ECO:0000256" key="1">
    <source>
        <dbReference type="SAM" id="MobiDB-lite"/>
    </source>
</evidence>
<name>A0A7V8VDR5_9BACT</name>
<gene>
    <name evidence="3" type="ORF">H0921_08375</name>
</gene>
<dbReference type="Proteomes" id="UP000542342">
    <property type="component" value="Unassembled WGS sequence"/>
</dbReference>
<evidence type="ECO:0000256" key="2">
    <source>
        <dbReference type="SAM" id="Phobius"/>
    </source>
</evidence>
<feature type="region of interest" description="Disordered" evidence="1">
    <location>
        <begin position="724"/>
        <end position="756"/>
    </location>
</feature>
<keyword evidence="2" id="KW-0812">Transmembrane</keyword>
<sequence>MNPLQQAAVRRKIFYFAAIVVLFTLSMVWRGVIAVPLSDLSRPAKHRLQQAANWLASRTILNQSYQLDLRELEQGEPELAGESLRLALTGSRGFAVAYLWHSAIEAQKRNDFHKLETRVQQVTRLQPRFITPWLFQGWNISYNVSVEMHGSGDMYFYIARGIELLAEGERRNTHTVRDPVAGERKLGSPDIRFWLAFTYQNKFGVSDQVEVLRCLFQLSCIPPGERNPQLFIDPRTGGVDLARFEAFCRKYPHLVRRLRGEDRRVAAADERTRQRVEEALKCPRPEDIIQFLRDNQDVPSRYKNANDLHDPDKQFPVLPPRFSEEYPHPGLILGDDFSAYQAARAWYAYSCLPLPPQPVDEEGNPLPWRTPTPEEYNQLLYRVPRAPMLIIFRQYDPRCQSYQGEMEQKEGWFDNEGWRIDDPRDDPSLWWFPDADRRPVIVGTERDWSLEAWRKAAEMWRKHGYDYGLEVSPERLERYRRLAEKLPPGLNLFDIPQDWRNRPEFLARAALTYYEQNRAVTNFPYFLAQAEAEAQRETMLARKTLWQAEQARKLGRKEQAIRLYEQGLLAWRNVLLNNPRFHRSETSERTEEETYEYELSYLRLIVADDERVREKANQVVAPARAIVPFLSLPFPQTHRQSQLNANETVERLRPLVPFLPPPYPHAASDDPPASTPQWRSEAREEIKWYVAENFFSPFAGPIDPNDPAKTPWVRDSIKESVRVNFGIQRARNRGTASAPSSGENPAPAVSASGSNP</sequence>
<proteinExistence type="predicted"/>
<dbReference type="RefSeq" id="WP_194537596.1">
    <property type="nucleotide sequence ID" value="NZ_JACEFB010000004.1"/>
</dbReference>
<dbReference type="AlphaFoldDB" id="A0A7V8VDR5"/>
<keyword evidence="4" id="KW-1185">Reference proteome</keyword>
<evidence type="ECO:0000313" key="4">
    <source>
        <dbReference type="Proteomes" id="UP000542342"/>
    </source>
</evidence>
<keyword evidence="2" id="KW-0472">Membrane</keyword>
<feature type="compositionally biased region" description="Polar residues" evidence="1">
    <location>
        <begin position="734"/>
        <end position="743"/>
    </location>
</feature>
<protein>
    <submittedName>
        <fullName evidence="3">Uncharacterized protein</fullName>
    </submittedName>
</protein>
<dbReference type="EMBL" id="JACEFB010000004">
    <property type="protein sequence ID" value="MBA2226175.1"/>
    <property type="molecule type" value="Genomic_DNA"/>
</dbReference>
<accession>A0A7V8VDR5</accession>
<organism evidence="3 4">
    <name type="scientific">Thermogemmata fonticola</name>
    <dbReference type="NCBI Taxonomy" id="2755323"/>
    <lineage>
        <taxon>Bacteria</taxon>
        <taxon>Pseudomonadati</taxon>
        <taxon>Planctomycetota</taxon>
        <taxon>Planctomycetia</taxon>
        <taxon>Gemmatales</taxon>
        <taxon>Gemmataceae</taxon>
        <taxon>Thermogemmata</taxon>
    </lineage>
</organism>
<feature type="transmembrane region" description="Helical" evidence="2">
    <location>
        <begin position="12"/>
        <end position="32"/>
    </location>
</feature>
<evidence type="ECO:0000313" key="3">
    <source>
        <dbReference type="EMBL" id="MBA2226175.1"/>
    </source>
</evidence>